<organism evidence="1 2">
    <name type="scientific">Paraflavitalea soli</name>
    <dbReference type="NCBI Taxonomy" id="2315862"/>
    <lineage>
        <taxon>Bacteria</taxon>
        <taxon>Pseudomonadati</taxon>
        <taxon>Bacteroidota</taxon>
        <taxon>Chitinophagia</taxon>
        <taxon>Chitinophagales</taxon>
        <taxon>Chitinophagaceae</taxon>
        <taxon>Paraflavitalea</taxon>
    </lineage>
</organism>
<dbReference type="AlphaFoldDB" id="A0A3B7MPL8"/>
<dbReference type="KEGG" id="pseg:D3H65_00750"/>
<evidence type="ECO:0000313" key="1">
    <source>
        <dbReference type="EMBL" id="AXY72591.1"/>
    </source>
</evidence>
<evidence type="ECO:0008006" key="3">
    <source>
        <dbReference type="Google" id="ProtNLM"/>
    </source>
</evidence>
<sequence>MKHFPTQYIAWLRSIVPAKVSGKHTVTTTRYMAHNRIEAEAYYLIAAGRLLDVNHWQQWAGKATAAFQLVDAYGREQYRSVQKGDYFRIGIPAPANPDGKGDDWVQVQEVGARNTGQQSLTYITVRAALSPLKQEDSASHFFDRTATSTFLVYQENCELIAAVYGRNEHPNSNSSQLITRLRNWLVYIGARLGLSALQWQSLTKGLLQFSGPVSGKG</sequence>
<dbReference type="EMBL" id="CP032157">
    <property type="protein sequence ID" value="AXY72591.1"/>
    <property type="molecule type" value="Genomic_DNA"/>
</dbReference>
<dbReference type="Proteomes" id="UP000263900">
    <property type="component" value="Chromosome"/>
</dbReference>
<evidence type="ECO:0000313" key="2">
    <source>
        <dbReference type="Proteomes" id="UP000263900"/>
    </source>
</evidence>
<protein>
    <recommendedName>
        <fullName evidence="3">DUF1990 family protein</fullName>
    </recommendedName>
</protein>
<gene>
    <name evidence="1" type="ORF">D3H65_00750</name>
</gene>
<dbReference type="OrthoDB" id="947646at2"/>
<reference evidence="1 2" key="1">
    <citation type="submission" date="2018-09" db="EMBL/GenBank/DDBJ databases">
        <title>Genome sequencing of strain 6GH32-13.</title>
        <authorList>
            <person name="Weon H.-Y."/>
            <person name="Heo J."/>
            <person name="Kwon S.-W."/>
        </authorList>
    </citation>
    <scope>NUCLEOTIDE SEQUENCE [LARGE SCALE GENOMIC DNA]</scope>
    <source>
        <strain evidence="1 2">5GH32-13</strain>
    </source>
</reference>
<keyword evidence="2" id="KW-1185">Reference proteome</keyword>
<name>A0A3B7MPL8_9BACT</name>
<proteinExistence type="predicted"/>
<dbReference type="RefSeq" id="WP_119048429.1">
    <property type="nucleotide sequence ID" value="NZ_CP032157.1"/>
</dbReference>
<accession>A0A3B7MPL8</accession>